<organism evidence="2 3">
    <name type="scientific">Pendulispora brunnea</name>
    <dbReference type="NCBI Taxonomy" id="2905690"/>
    <lineage>
        <taxon>Bacteria</taxon>
        <taxon>Pseudomonadati</taxon>
        <taxon>Myxococcota</taxon>
        <taxon>Myxococcia</taxon>
        <taxon>Myxococcales</taxon>
        <taxon>Sorangiineae</taxon>
        <taxon>Pendulisporaceae</taxon>
        <taxon>Pendulispora</taxon>
    </lineage>
</organism>
<keyword evidence="3" id="KW-1185">Reference proteome</keyword>
<dbReference type="Proteomes" id="UP001379533">
    <property type="component" value="Chromosome"/>
</dbReference>
<gene>
    <name evidence="2" type="ORF">LZC95_19985</name>
</gene>
<keyword evidence="1" id="KW-0812">Transmembrane</keyword>
<evidence type="ECO:0000256" key="1">
    <source>
        <dbReference type="SAM" id="Phobius"/>
    </source>
</evidence>
<keyword evidence="1" id="KW-0472">Membrane</keyword>
<feature type="transmembrane region" description="Helical" evidence="1">
    <location>
        <begin position="48"/>
        <end position="66"/>
    </location>
</feature>
<feature type="transmembrane region" description="Helical" evidence="1">
    <location>
        <begin position="78"/>
        <end position="95"/>
    </location>
</feature>
<sequence length="148" mass="16606">MADMVSGQPDLLPDPTSEELIKRFRIAALDREVRLELLGTLRHARRRLIIANAYWWIVCASAMVSSVSSLRHAINHQWERAVCLLLFAASTVFMMRASRRTTHEQVSRDVANVDSVVAKLLVPIESISRVAAHGDFSNSIRRGGARSR</sequence>
<keyword evidence="1" id="KW-1133">Transmembrane helix</keyword>
<accession>A0ABZ2KKA2</accession>
<proteinExistence type="predicted"/>
<evidence type="ECO:0000313" key="3">
    <source>
        <dbReference type="Proteomes" id="UP001379533"/>
    </source>
</evidence>
<evidence type="ECO:0000313" key="2">
    <source>
        <dbReference type="EMBL" id="WXA99090.1"/>
    </source>
</evidence>
<name>A0ABZ2KKA2_9BACT</name>
<evidence type="ECO:0008006" key="4">
    <source>
        <dbReference type="Google" id="ProtNLM"/>
    </source>
</evidence>
<dbReference type="RefSeq" id="WP_394849720.1">
    <property type="nucleotide sequence ID" value="NZ_CP089982.1"/>
</dbReference>
<dbReference type="EMBL" id="CP089982">
    <property type="protein sequence ID" value="WXA99090.1"/>
    <property type="molecule type" value="Genomic_DNA"/>
</dbReference>
<reference evidence="2 3" key="1">
    <citation type="submission" date="2021-12" db="EMBL/GenBank/DDBJ databases">
        <title>Discovery of the Pendulisporaceae a myxobacterial family with distinct sporulation behavior and unique specialized metabolism.</title>
        <authorList>
            <person name="Garcia R."/>
            <person name="Popoff A."/>
            <person name="Bader C.D."/>
            <person name="Loehr J."/>
            <person name="Walesch S."/>
            <person name="Walt C."/>
            <person name="Boldt J."/>
            <person name="Bunk B."/>
            <person name="Haeckl F.J.F.P.J."/>
            <person name="Gunesch A.P."/>
            <person name="Birkelbach J."/>
            <person name="Nuebel U."/>
            <person name="Pietschmann T."/>
            <person name="Bach T."/>
            <person name="Mueller R."/>
        </authorList>
    </citation>
    <scope>NUCLEOTIDE SEQUENCE [LARGE SCALE GENOMIC DNA]</scope>
    <source>
        <strain evidence="2 3">MSr12523</strain>
    </source>
</reference>
<protein>
    <recommendedName>
        <fullName evidence="4">SMODS and SLOG-associating 2TM effector domain-containing protein</fullName>
    </recommendedName>
</protein>